<accession>A0A6J4L7U5</accession>
<proteinExistence type="predicted"/>
<dbReference type="AlphaFoldDB" id="A0A6J4L7U5"/>
<dbReference type="EMBL" id="CADCUB010000074">
    <property type="protein sequence ID" value="CAA9325276.1"/>
    <property type="molecule type" value="Genomic_DNA"/>
</dbReference>
<reference evidence="2" key="1">
    <citation type="submission" date="2020-02" db="EMBL/GenBank/DDBJ databases">
        <authorList>
            <person name="Meier V. D."/>
        </authorList>
    </citation>
    <scope>NUCLEOTIDE SEQUENCE</scope>
    <source>
        <strain evidence="2">AVDCRST_MAG07</strain>
    </source>
</reference>
<name>A0A6J4L7U5_9ACTN</name>
<dbReference type="InterPro" id="IPR000182">
    <property type="entry name" value="GNAT_dom"/>
</dbReference>
<dbReference type="GO" id="GO:0016747">
    <property type="term" value="F:acyltransferase activity, transferring groups other than amino-acyl groups"/>
    <property type="evidence" value="ECO:0007669"/>
    <property type="project" value="InterPro"/>
</dbReference>
<protein>
    <submittedName>
        <fullName evidence="2">Acetyltransferase</fullName>
    </submittedName>
</protein>
<dbReference type="Gene3D" id="3.40.630.30">
    <property type="match status" value="1"/>
</dbReference>
<sequence>MTPELVVLERTAFAALQDGVLDVYAEAMDVRPEAARSRRSILAAHLERDGLAAVGAVERVPGSDGPGRLVGVAYGYRGAPGQWWHDQVRAALDEQTARTWLEGSFEVCEFHVRPAHQGTGLGRALMSCLLSLTDAPTAVLTTPDADTRARRFYRTAGWVDLARDIRFPGDPRSFAVLALALAPGPVDAAVLEASS</sequence>
<dbReference type="SUPFAM" id="SSF55729">
    <property type="entry name" value="Acyl-CoA N-acyltransferases (Nat)"/>
    <property type="match status" value="1"/>
</dbReference>
<evidence type="ECO:0000313" key="2">
    <source>
        <dbReference type="EMBL" id="CAA9325276.1"/>
    </source>
</evidence>
<evidence type="ECO:0000259" key="1">
    <source>
        <dbReference type="Pfam" id="PF13508"/>
    </source>
</evidence>
<feature type="domain" description="N-acetyltransferase" evidence="1">
    <location>
        <begin position="107"/>
        <end position="159"/>
    </location>
</feature>
<dbReference type="InterPro" id="IPR016181">
    <property type="entry name" value="Acyl_CoA_acyltransferase"/>
</dbReference>
<keyword evidence="2" id="KW-0808">Transferase</keyword>
<organism evidence="2">
    <name type="scientific">uncultured Frankineae bacterium</name>
    <dbReference type="NCBI Taxonomy" id="437475"/>
    <lineage>
        <taxon>Bacteria</taxon>
        <taxon>Bacillati</taxon>
        <taxon>Actinomycetota</taxon>
        <taxon>Actinomycetes</taxon>
        <taxon>Frankiales</taxon>
        <taxon>environmental samples</taxon>
    </lineage>
</organism>
<gene>
    <name evidence="2" type="ORF">AVDCRST_MAG07-1517</name>
</gene>
<dbReference type="Pfam" id="PF13508">
    <property type="entry name" value="Acetyltransf_7"/>
    <property type="match status" value="1"/>
</dbReference>